<feature type="domain" description="Transposase IS66 central" evidence="1">
    <location>
        <begin position="5"/>
        <end position="130"/>
    </location>
</feature>
<dbReference type="InterPro" id="IPR052344">
    <property type="entry name" value="Transposase-related"/>
</dbReference>
<keyword evidence="3" id="KW-1185">Reference proteome</keyword>
<dbReference type="Proteomes" id="UP000438914">
    <property type="component" value="Unassembled WGS sequence"/>
</dbReference>
<accession>A0A7K0KED0</accession>
<gene>
    <name evidence="2" type="ORF">FYJ73_03960</name>
</gene>
<evidence type="ECO:0000259" key="1">
    <source>
        <dbReference type="Pfam" id="PF03050"/>
    </source>
</evidence>
<dbReference type="PANTHER" id="PTHR33678">
    <property type="entry name" value="BLL1576 PROTEIN"/>
    <property type="match status" value="1"/>
</dbReference>
<dbReference type="Pfam" id="PF03050">
    <property type="entry name" value="DDE_Tnp_IS66"/>
    <property type="match status" value="1"/>
</dbReference>
<sequence>MKKPTAGFLLGRAAETLENFYKAIRKAVLSDDYIASDETYFKILVPEKNSKGKGVKKGYFWVIVGQKSGLLYAVYRDGSRAGDVIYDELHDYHGTMHSDAASFYRKIQGDDFPNITRIACLQHIKRKFIVTIARIWYRL</sequence>
<name>A0A7K0KED0_9BACT</name>
<dbReference type="InterPro" id="IPR004291">
    <property type="entry name" value="Transposase_IS66_central"/>
</dbReference>
<proteinExistence type="predicted"/>
<evidence type="ECO:0000313" key="3">
    <source>
        <dbReference type="Proteomes" id="UP000438914"/>
    </source>
</evidence>
<dbReference type="AlphaFoldDB" id="A0A7K0KED0"/>
<reference evidence="2 3" key="1">
    <citation type="submission" date="2019-08" db="EMBL/GenBank/DDBJ databases">
        <title>In-depth cultivation of the pig gut microbiome towards novel bacterial diversity and tailored functional studies.</title>
        <authorList>
            <person name="Wylensek D."/>
            <person name="Hitch T.C.A."/>
            <person name="Clavel T."/>
        </authorList>
    </citation>
    <scope>NUCLEOTIDE SEQUENCE [LARGE SCALE GENOMIC DNA]</scope>
    <source>
        <strain evidence="2 3">LKV-178-WT-2A</strain>
    </source>
</reference>
<evidence type="ECO:0000313" key="2">
    <source>
        <dbReference type="EMBL" id="MST83835.1"/>
    </source>
</evidence>
<protein>
    <submittedName>
        <fullName evidence="2">Transposase</fullName>
    </submittedName>
</protein>
<dbReference type="PANTHER" id="PTHR33678:SF1">
    <property type="entry name" value="BLL1576 PROTEIN"/>
    <property type="match status" value="1"/>
</dbReference>
<organism evidence="2 3">
    <name type="scientific">Hallella mizrahii</name>
    <dbReference type="NCBI Taxonomy" id="2606637"/>
    <lineage>
        <taxon>Bacteria</taxon>
        <taxon>Pseudomonadati</taxon>
        <taxon>Bacteroidota</taxon>
        <taxon>Bacteroidia</taxon>
        <taxon>Bacteroidales</taxon>
        <taxon>Prevotellaceae</taxon>
        <taxon>Hallella</taxon>
    </lineage>
</organism>
<comment type="caution">
    <text evidence="2">The sequence shown here is derived from an EMBL/GenBank/DDBJ whole genome shotgun (WGS) entry which is preliminary data.</text>
</comment>
<dbReference type="RefSeq" id="WP_154533414.1">
    <property type="nucleotide sequence ID" value="NZ_VUNG01000005.1"/>
</dbReference>
<dbReference type="EMBL" id="VUNG01000005">
    <property type="protein sequence ID" value="MST83835.1"/>
    <property type="molecule type" value="Genomic_DNA"/>
</dbReference>